<dbReference type="FunFam" id="3.30.1360.70:FF:000006">
    <property type="entry name" value="Arginyl-tRNA synthetase"/>
    <property type="match status" value="1"/>
</dbReference>
<dbReference type="CDD" id="cd07956">
    <property type="entry name" value="Anticodon_Ia_Arg"/>
    <property type="match status" value="1"/>
</dbReference>
<sequence>MTEVQNLTKLIGQLGFDEPTHQPGSYPEFNPVDVIRNYITEELHKLSNVDKSIIFPALDCPNTLDKGDLIVPIPRLRIKGANPANLAKEWAENFPKGNYLEKVESQGPFIQFFISKNYLTNVVLKDILIRNEHYGELPLGEGKKVIVEFSSPNIAKPFHAGHLRSTIIGGFLSNLYEKLGWNVFRLNYLGDWGKQFGVLAVGFERYGSQEKLSTDPINHLFEVYVKINKDITEEKESSGESQTSKTDDDARAFFRRMEDGDPDAIALWKKFRELSIEKYIDTYARLNIKYDLYGGESVVSKDSMDTAIESLEAKKLVFEDKGAKLIDLKPFNKKLGKVLVEKSDGTRLYMSRDIAGAVERYEKYKFDKMIYVIASQQDLHTAQFFEILKLLDYPWAKDLVHVNFGLVQGMSTRKGTVVFLDTILEETQKEMLKVMQKNEAKYAQIEDPEKIADLIGISAVMIQDMSGKRINNYHFSWDRMLSFEGDTGPYLQYAHSRLSSVARNAKVSKDNLQEANTDLLVEDQAFHLIRLLSQYPDVLARAIKNHEPSTIVTYLFKLTHVVSSCYDVLWVAGQAEELATARLALYVATRNVINNGMRLLGLTPVERM</sequence>
<evidence type="ECO:0000256" key="6">
    <source>
        <dbReference type="ARBA" id="ARBA00022917"/>
    </source>
</evidence>
<dbReference type="Gene3D" id="3.30.1360.70">
    <property type="entry name" value="Arginyl tRNA synthetase N-terminal domain"/>
    <property type="match status" value="1"/>
</dbReference>
<comment type="catalytic activity">
    <reaction evidence="9">
        <text>tRNA(Arg) + L-arginine + ATP = L-arginyl-tRNA(Arg) + AMP + diphosphate</text>
        <dbReference type="Rhea" id="RHEA:20301"/>
        <dbReference type="Rhea" id="RHEA-COMP:9658"/>
        <dbReference type="Rhea" id="RHEA-COMP:9673"/>
        <dbReference type="ChEBI" id="CHEBI:30616"/>
        <dbReference type="ChEBI" id="CHEBI:32682"/>
        <dbReference type="ChEBI" id="CHEBI:33019"/>
        <dbReference type="ChEBI" id="CHEBI:78442"/>
        <dbReference type="ChEBI" id="CHEBI:78513"/>
        <dbReference type="ChEBI" id="CHEBI:456215"/>
        <dbReference type="EC" id="6.1.1.19"/>
    </reaction>
</comment>
<dbReference type="InterPro" id="IPR035684">
    <property type="entry name" value="ArgRS_core"/>
</dbReference>
<dbReference type="Proteomes" id="UP001360560">
    <property type="component" value="Unassembled WGS sequence"/>
</dbReference>
<evidence type="ECO:0000259" key="11">
    <source>
        <dbReference type="SMART" id="SM00836"/>
    </source>
</evidence>
<dbReference type="SUPFAM" id="SSF55190">
    <property type="entry name" value="Arginyl-tRNA synthetase (ArgRS), N-terminal 'additional' domain"/>
    <property type="match status" value="1"/>
</dbReference>
<feature type="domain" description="Arginyl tRNA synthetase N-terminal" evidence="12">
    <location>
        <begin position="33"/>
        <end position="114"/>
    </location>
</feature>
<dbReference type="InterPro" id="IPR014729">
    <property type="entry name" value="Rossmann-like_a/b/a_fold"/>
</dbReference>
<dbReference type="Gene3D" id="3.40.50.620">
    <property type="entry name" value="HUPs"/>
    <property type="match status" value="1"/>
</dbReference>
<evidence type="ECO:0000256" key="3">
    <source>
        <dbReference type="ARBA" id="ARBA00022598"/>
    </source>
</evidence>
<keyword evidence="4 10" id="KW-0547">Nucleotide-binding</keyword>
<dbReference type="SMART" id="SM00836">
    <property type="entry name" value="DALR_1"/>
    <property type="match status" value="1"/>
</dbReference>
<keyword evidence="5 10" id="KW-0067">ATP-binding</keyword>
<organism evidence="13 14">
    <name type="scientific">Saccharomycopsis crataegensis</name>
    <dbReference type="NCBI Taxonomy" id="43959"/>
    <lineage>
        <taxon>Eukaryota</taxon>
        <taxon>Fungi</taxon>
        <taxon>Dikarya</taxon>
        <taxon>Ascomycota</taxon>
        <taxon>Saccharomycotina</taxon>
        <taxon>Saccharomycetes</taxon>
        <taxon>Saccharomycopsidaceae</taxon>
        <taxon>Saccharomycopsis</taxon>
    </lineage>
</organism>
<dbReference type="Pfam" id="PF05746">
    <property type="entry name" value="DALR_1"/>
    <property type="match status" value="1"/>
</dbReference>
<evidence type="ECO:0000256" key="2">
    <source>
        <dbReference type="ARBA" id="ARBA00012837"/>
    </source>
</evidence>
<dbReference type="HAMAP" id="MF_00123">
    <property type="entry name" value="Arg_tRNA_synth"/>
    <property type="match status" value="1"/>
</dbReference>
<evidence type="ECO:0000259" key="12">
    <source>
        <dbReference type="SMART" id="SM01016"/>
    </source>
</evidence>
<accession>A0AAV5QK22</accession>
<keyword evidence="6 10" id="KW-0648">Protein biosynthesis</keyword>
<dbReference type="GO" id="GO:0005739">
    <property type="term" value="C:mitochondrion"/>
    <property type="evidence" value="ECO:0007669"/>
    <property type="project" value="TreeGrafter"/>
</dbReference>
<dbReference type="InterPro" id="IPR036695">
    <property type="entry name" value="Arg-tRNA-synth_N_sf"/>
</dbReference>
<dbReference type="FunFam" id="1.10.730.10:FF:000006">
    <property type="entry name" value="Arginyl-tRNA synthetase 2, mitochondrial"/>
    <property type="match status" value="1"/>
</dbReference>
<dbReference type="EC" id="6.1.1.19" evidence="2"/>
<evidence type="ECO:0000256" key="10">
    <source>
        <dbReference type="RuleBase" id="RU363038"/>
    </source>
</evidence>
<dbReference type="SUPFAM" id="SSF47323">
    <property type="entry name" value="Anticodon-binding domain of a subclass of class I aminoacyl-tRNA synthetases"/>
    <property type="match status" value="1"/>
</dbReference>
<comment type="similarity">
    <text evidence="1 10">Belongs to the class-I aminoacyl-tRNA synthetase family.</text>
</comment>
<feature type="domain" description="DALR anticodon binding" evidence="11">
    <location>
        <begin position="491"/>
        <end position="608"/>
    </location>
</feature>
<proteinExistence type="inferred from homology"/>
<dbReference type="GO" id="GO:0032543">
    <property type="term" value="P:mitochondrial translation"/>
    <property type="evidence" value="ECO:0007669"/>
    <property type="project" value="TreeGrafter"/>
</dbReference>
<dbReference type="CDD" id="cd00671">
    <property type="entry name" value="ArgRS_core"/>
    <property type="match status" value="1"/>
</dbReference>
<dbReference type="GeneID" id="90072477"/>
<comment type="caution">
    <text evidence="13">The sequence shown here is derived from an EMBL/GenBank/DDBJ whole genome shotgun (WGS) entry which is preliminary data.</text>
</comment>
<dbReference type="PANTHER" id="PTHR11956:SF11">
    <property type="entry name" value="ARGININE--TRNA LIGASE, MITOCHONDRIAL-RELATED"/>
    <property type="match status" value="1"/>
</dbReference>
<dbReference type="InterPro" id="IPR001278">
    <property type="entry name" value="Arg-tRNA-ligase"/>
</dbReference>
<dbReference type="NCBIfam" id="TIGR00456">
    <property type="entry name" value="argS"/>
    <property type="match status" value="1"/>
</dbReference>
<keyword evidence="14" id="KW-1185">Reference proteome</keyword>
<protein>
    <recommendedName>
        <fullName evidence="2">arginine--tRNA ligase</fullName>
        <ecNumber evidence="2">6.1.1.19</ecNumber>
    </recommendedName>
    <alternativeName>
        <fullName evidence="8">Arginyl-tRNA synthetase</fullName>
    </alternativeName>
</protein>
<evidence type="ECO:0000256" key="9">
    <source>
        <dbReference type="ARBA" id="ARBA00049339"/>
    </source>
</evidence>
<evidence type="ECO:0000256" key="7">
    <source>
        <dbReference type="ARBA" id="ARBA00023146"/>
    </source>
</evidence>
<evidence type="ECO:0000313" key="14">
    <source>
        <dbReference type="Proteomes" id="UP001360560"/>
    </source>
</evidence>
<dbReference type="InterPro" id="IPR001412">
    <property type="entry name" value="aa-tRNA-synth_I_CS"/>
</dbReference>
<dbReference type="SMART" id="SM01016">
    <property type="entry name" value="Arg_tRNA_synt_N"/>
    <property type="match status" value="1"/>
</dbReference>
<dbReference type="Pfam" id="PF03485">
    <property type="entry name" value="Arg_tRNA_synt_N"/>
    <property type="match status" value="1"/>
</dbReference>
<keyword evidence="3 10" id="KW-0436">Ligase</keyword>
<name>A0AAV5QK22_9ASCO</name>
<dbReference type="RefSeq" id="XP_064851498.1">
    <property type="nucleotide sequence ID" value="XM_064995426.1"/>
</dbReference>
<evidence type="ECO:0000313" key="13">
    <source>
        <dbReference type="EMBL" id="GMM34498.1"/>
    </source>
</evidence>
<evidence type="ECO:0000256" key="8">
    <source>
        <dbReference type="ARBA" id="ARBA00033033"/>
    </source>
</evidence>
<dbReference type="InterPro" id="IPR005148">
    <property type="entry name" value="Arg-tRNA-synth_N"/>
</dbReference>
<dbReference type="FunFam" id="3.40.50.620:FF:000058">
    <property type="entry name" value="Mitochondrial arginyl-tRNA synthetase"/>
    <property type="match status" value="1"/>
</dbReference>
<dbReference type="GO" id="GO:0005524">
    <property type="term" value="F:ATP binding"/>
    <property type="evidence" value="ECO:0007669"/>
    <property type="project" value="UniProtKB-KW"/>
</dbReference>
<dbReference type="GO" id="GO:0006420">
    <property type="term" value="P:arginyl-tRNA aminoacylation"/>
    <property type="evidence" value="ECO:0007669"/>
    <property type="project" value="InterPro"/>
</dbReference>
<dbReference type="SUPFAM" id="SSF52374">
    <property type="entry name" value="Nucleotidylyl transferase"/>
    <property type="match status" value="1"/>
</dbReference>
<dbReference type="Gene3D" id="1.10.730.10">
    <property type="entry name" value="Isoleucyl-tRNA Synthetase, Domain 1"/>
    <property type="match status" value="1"/>
</dbReference>
<dbReference type="PRINTS" id="PR01038">
    <property type="entry name" value="TRNASYNTHARG"/>
</dbReference>
<evidence type="ECO:0000256" key="4">
    <source>
        <dbReference type="ARBA" id="ARBA00022741"/>
    </source>
</evidence>
<dbReference type="AlphaFoldDB" id="A0AAV5QK22"/>
<evidence type="ECO:0000256" key="5">
    <source>
        <dbReference type="ARBA" id="ARBA00022840"/>
    </source>
</evidence>
<evidence type="ECO:0000256" key="1">
    <source>
        <dbReference type="ARBA" id="ARBA00005594"/>
    </source>
</evidence>
<dbReference type="PANTHER" id="PTHR11956">
    <property type="entry name" value="ARGINYL-TRNA SYNTHETASE"/>
    <property type="match status" value="1"/>
</dbReference>
<reference evidence="13 14" key="1">
    <citation type="journal article" date="2023" name="Elife">
        <title>Identification of key yeast species and microbe-microbe interactions impacting larval growth of Drosophila in the wild.</title>
        <authorList>
            <person name="Mure A."/>
            <person name="Sugiura Y."/>
            <person name="Maeda R."/>
            <person name="Honda K."/>
            <person name="Sakurai N."/>
            <person name="Takahashi Y."/>
            <person name="Watada M."/>
            <person name="Katoh T."/>
            <person name="Gotoh A."/>
            <person name="Gotoh Y."/>
            <person name="Taniguchi I."/>
            <person name="Nakamura K."/>
            <person name="Hayashi T."/>
            <person name="Katayama T."/>
            <person name="Uemura T."/>
            <person name="Hattori Y."/>
        </authorList>
    </citation>
    <scope>NUCLEOTIDE SEQUENCE [LARGE SCALE GENOMIC DNA]</scope>
    <source>
        <strain evidence="13 14">SC-9</strain>
    </source>
</reference>
<dbReference type="GO" id="GO:0004814">
    <property type="term" value="F:arginine-tRNA ligase activity"/>
    <property type="evidence" value="ECO:0007669"/>
    <property type="project" value="UniProtKB-EC"/>
</dbReference>
<dbReference type="InterPro" id="IPR008909">
    <property type="entry name" value="DALR_anticod-bd"/>
</dbReference>
<dbReference type="PROSITE" id="PS00178">
    <property type="entry name" value="AA_TRNA_LIGASE_I"/>
    <property type="match status" value="1"/>
</dbReference>
<gene>
    <name evidence="13" type="ORF">DASC09_018230</name>
</gene>
<dbReference type="Pfam" id="PF00750">
    <property type="entry name" value="tRNA-synt_1d"/>
    <property type="match status" value="1"/>
</dbReference>
<keyword evidence="7 10" id="KW-0030">Aminoacyl-tRNA synthetase</keyword>
<dbReference type="InterPro" id="IPR009080">
    <property type="entry name" value="tRNAsynth_Ia_anticodon-bd"/>
</dbReference>
<dbReference type="EMBL" id="BTFZ01000002">
    <property type="protein sequence ID" value="GMM34498.1"/>
    <property type="molecule type" value="Genomic_DNA"/>
</dbReference>